<dbReference type="EC" id="3.1.3.16" evidence="2"/>
<dbReference type="PANTHER" id="PTHR47992">
    <property type="entry name" value="PROTEIN PHOSPHATASE"/>
    <property type="match status" value="1"/>
</dbReference>
<keyword evidence="3" id="KW-1185">Reference proteome</keyword>
<dbReference type="SMART" id="SM00331">
    <property type="entry name" value="PP2C_SIG"/>
    <property type="match status" value="1"/>
</dbReference>
<dbReference type="CDD" id="cd00143">
    <property type="entry name" value="PP2Cc"/>
    <property type="match status" value="1"/>
</dbReference>
<organism evidence="2 3">
    <name type="scientific">Aquisphaera giovannonii</name>
    <dbReference type="NCBI Taxonomy" id="406548"/>
    <lineage>
        <taxon>Bacteria</taxon>
        <taxon>Pseudomonadati</taxon>
        <taxon>Planctomycetota</taxon>
        <taxon>Planctomycetia</taxon>
        <taxon>Isosphaerales</taxon>
        <taxon>Isosphaeraceae</taxon>
        <taxon>Aquisphaera</taxon>
    </lineage>
</organism>
<dbReference type="PROSITE" id="PS51746">
    <property type="entry name" value="PPM_2"/>
    <property type="match status" value="1"/>
</dbReference>
<dbReference type="Proteomes" id="UP000324233">
    <property type="component" value="Chromosome"/>
</dbReference>
<dbReference type="RefSeq" id="WP_148596611.1">
    <property type="nucleotide sequence ID" value="NZ_CP042997.1"/>
</dbReference>
<dbReference type="InterPro" id="IPR001932">
    <property type="entry name" value="PPM-type_phosphatase-like_dom"/>
</dbReference>
<dbReference type="SMART" id="SM00332">
    <property type="entry name" value="PP2Cc"/>
    <property type="match status" value="1"/>
</dbReference>
<evidence type="ECO:0000313" key="2">
    <source>
        <dbReference type="EMBL" id="QEH36990.1"/>
    </source>
</evidence>
<dbReference type="InterPro" id="IPR015655">
    <property type="entry name" value="PP2C"/>
</dbReference>
<protein>
    <submittedName>
        <fullName evidence="2">Serine/threonine phosphatase stp</fullName>
        <ecNumber evidence="2">3.1.3.16</ecNumber>
    </submittedName>
</protein>
<dbReference type="OrthoDB" id="9801841at2"/>
<accession>A0A5B9WAS9</accession>
<gene>
    <name evidence="2" type="primary">stp_3</name>
    <name evidence="2" type="ORF">OJF2_55750</name>
</gene>
<dbReference type="EMBL" id="CP042997">
    <property type="protein sequence ID" value="QEH36990.1"/>
    <property type="molecule type" value="Genomic_DNA"/>
</dbReference>
<dbReference type="GO" id="GO:0004722">
    <property type="term" value="F:protein serine/threonine phosphatase activity"/>
    <property type="evidence" value="ECO:0007669"/>
    <property type="project" value="UniProtKB-EC"/>
</dbReference>
<feature type="domain" description="PPM-type phosphatase" evidence="1">
    <location>
        <begin position="8"/>
        <end position="250"/>
    </location>
</feature>
<keyword evidence="2" id="KW-0378">Hydrolase</keyword>
<evidence type="ECO:0000259" key="1">
    <source>
        <dbReference type="PROSITE" id="PS51746"/>
    </source>
</evidence>
<dbReference type="AlphaFoldDB" id="A0A5B9WAS9"/>
<dbReference type="Gene3D" id="3.60.40.10">
    <property type="entry name" value="PPM-type phosphatase domain"/>
    <property type="match status" value="1"/>
</dbReference>
<dbReference type="Pfam" id="PF13672">
    <property type="entry name" value="PP2C_2"/>
    <property type="match status" value="1"/>
</dbReference>
<dbReference type="InterPro" id="IPR036457">
    <property type="entry name" value="PPM-type-like_dom_sf"/>
</dbReference>
<proteinExistence type="predicted"/>
<dbReference type="SUPFAM" id="SSF81606">
    <property type="entry name" value="PP2C-like"/>
    <property type="match status" value="1"/>
</dbReference>
<reference evidence="2 3" key="1">
    <citation type="submission" date="2019-08" db="EMBL/GenBank/DDBJ databases">
        <title>Deep-cultivation of Planctomycetes and their phenomic and genomic characterization uncovers novel biology.</title>
        <authorList>
            <person name="Wiegand S."/>
            <person name="Jogler M."/>
            <person name="Boedeker C."/>
            <person name="Pinto D."/>
            <person name="Vollmers J."/>
            <person name="Rivas-Marin E."/>
            <person name="Kohn T."/>
            <person name="Peeters S.H."/>
            <person name="Heuer A."/>
            <person name="Rast P."/>
            <person name="Oberbeckmann S."/>
            <person name="Bunk B."/>
            <person name="Jeske O."/>
            <person name="Meyerdierks A."/>
            <person name="Storesund J.E."/>
            <person name="Kallscheuer N."/>
            <person name="Luecker S."/>
            <person name="Lage O.M."/>
            <person name="Pohl T."/>
            <person name="Merkel B.J."/>
            <person name="Hornburger P."/>
            <person name="Mueller R.-W."/>
            <person name="Bruemmer F."/>
            <person name="Labrenz M."/>
            <person name="Spormann A.M."/>
            <person name="Op den Camp H."/>
            <person name="Overmann J."/>
            <person name="Amann R."/>
            <person name="Jetten M.S.M."/>
            <person name="Mascher T."/>
            <person name="Medema M.H."/>
            <person name="Devos D.P."/>
            <person name="Kaster A.-K."/>
            <person name="Ovreas L."/>
            <person name="Rohde M."/>
            <person name="Galperin M.Y."/>
            <person name="Jogler C."/>
        </authorList>
    </citation>
    <scope>NUCLEOTIDE SEQUENCE [LARGE SCALE GENOMIC DNA]</scope>
    <source>
        <strain evidence="2 3">OJF2</strain>
    </source>
</reference>
<dbReference type="KEGG" id="agv:OJF2_55750"/>
<name>A0A5B9WAS9_9BACT</name>
<sequence length="389" mass="42817">MKWDDIIIDAAASDTGMRRWNNQDSQTVVRASKPEVWQARGHVFMVADGMGAHAVGELASKMACDLIPHTYMKTKGGTPAEAISKAFREACSVIHSRAAANRDFQGMGTTCSSLILLPEGALVAHVGDSRVYRIRDRQIDQLSFDHSLVWELVRRNHLTPEQANLSVPKNVITRSLGPEPTIEVDIEGPLDVHLGDVYLLCSDGLSGPVEDPELGVFAGNFHPRDACRYLISLANLRGGLDNITVVIVRVGDWVDPESAEVAQQEPADGRKADGGGSWKDRILRLVRPGKKAPAALTPEEEHRYRSSDCPIGEALLDRLSELTDRVREAAIEQAWSVDWAELTERRRKLADARSGRRDWAALREVGEIIAMLGQAARFHRKNTGTAAVK</sequence>
<evidence type="ECO:0000313" key="3">
    <source>
        <dbReference type="Proteomes" id="UP000324233"/>
    </source>
</evidence>